<protein>
    <submittedName>
        <fullName evidence="1">Uncharacterized protein</fullName>
    </submittedName>
</protein>
<dbReference type="EMBL" id="SPLM01000072">
    <property type="protein sequence ID" value="TMW63683.1"/>
    <property type="molecule type" value="Genomic_DNA"/>
</dbReference>
<evidence type="ECO:0000313" key="2">
    <source>
        <dbReference type="Proteomes" id="UP000794436"/>
    </source>
</evidence>
<evidence type="ECO:0000313" key="1">
    <source>
        <dbReference type="EMBL" id="TMW63683.1"/>
    </source>
</evidence>
<accession>A0A8K1CJR0</accession>
<comment type="caution">
    <text evidence="1">The sequence shown here is derived from an EMBL/GenBank/DDBJ whole genome shotgun (WGS) entry which is preliminary data.</text>
</comment>
<sequence length="147" mass="16694">MRRFLRAIGFSCFSRRKERRDTSAALRAITIEDARYTFQQNLLDDDVSTVYSSHYDGNDYLSIQQRQQLQFVLFGGTEHSSSFQPEQIGPRDITVGPIRLSDIRADMNDRQLPVFFTPSPPDSFGISTAKDGFINLGDLSRLQATAH</sequence>
<organism evidence="1 2">
    <name type="scientific">Pythium oligandrum</name>
    <name type="common">Mycoparasitic fungus</name>
    <dbReference type="NCBI Taxonomy" id="41045"/>
    <lineage>
        <taxon>Eukaryota</taxon>
        <taxon>Sar</taxon>
        <taxon>Stramenopiles</taxon>
        <taxon>Oomycota</taxon>
        <taxon>Peronosporomycetes</taxon>
        <taxon>Pythiales</taxon>
        <taxon>Pythiaceae</taxon>
        <taxon>Pythium</taxon>
    </lineage>
</organism>
<keyword evidence="2" id="KW-1185">Reference proteome</keyword>
<dbReference type="Proteomes" id="UP000794436">
    <property type="component" value="Unassembled WGS sequence"/>
</dbReference>
<gene>
    <name evidence="1" type="ORF">Poli38472_002624</name>
</gene>
<proteinExistence type="predicted"/>
<dbReference type="AlphaFoldDB" id="A0A8K1CJR0"/>
<reference evidence="1" key="1">
    <citation type="submission" date="2019-03" db="EMBL/GenBank/DDBJ databases">
        <title>Long read genome sequence of the mycoparasitic Pythium oligandrum ATCC 38472 isolated from sugarbeet rhizosphere.</title>
        <authorList>
            <person name="Gaulin E."/>
        </authorList>
    </citation>
    <scope>NUCLEOTIDE SEQUENCE</scope>
    <source>
        <strain evidence="1">ATCC 38472_TT</strain>
    </source>
</reference>
<name>A0A8K1CJR0_PYTOL</name>